<name>A0ABM1Z4L6_AEDAL</name>
<keyword evidence="4" id="KW-0862">Zinc</keyword>
<reference evidence="8" key="1">
    <citation type="journal article" date="2015" name="Proc. Natl. Acad. Sci. U.S.A.">
        <title>Genome sequence of the Asian Tiger mosquito, Aedes albopictus, reveals insights into its biology, genetics, and evolution.</title>
        <authorList>
            <person name="Chen X.G."/>
            <person name="Jiang X."/>
            <person name="Gu J."/>
            <person name="Xu M."/>
            <person name="Wu Y."/>
            <person name="Deng Y."/>
            <person name="Zhang C."/>
            <person name="Bonizzoni M."/>
            <person name="Dermauw W."/>
            <person name="Vontas J."/>
            <person name="Armbruster P."/>
            <person name="Huang X."/>
            <person name="Yang Y."/>
            <person name="Zhang H."/>
            <person name="He W."/>
            <person name="Peng H."/>
            <person name="Liu Y."/>
            <person name="Wu K."/>
            <person name="Chen J."/>
            <person name="Lirakis M."/>
            <person name="Topalis P."/>
            <person name="Van Leeuwen T."/>
            <person name="Hall A.B."/>
            <person name="Jiang X."/>
            <person name="Thorpe C."/>
            <person name="Mueller R.L."/>
            <person name="Sun C."/>
            <person name="Waterhouse R.M."/>
            <person name="Yan G."/>
            <person name="Tu Z.J."/>
            <person name="Fang X."/>
            <person name="James A.A."/>
        </authorList>
    </citation>
    <scope>NUCLEOTIDE SEQUENCE [LARGE SCALE GENOMIC DNA]</scope>
    <source>
        <strain evidence="8">Foshan</strain>
    </source>
</reference>
<protein>
    <recommendedName>
        <fullName evidence="6">C2H2-type domain-containing protein</fullName>
    </recommendedName>
</protein>
<evidence type="ECO:0000313" key="7">
    <source>
        <dbReference type="EnsemblMetazoa" id="AALFPA23_015040.P21803"/>
    </source>
</evidence>
<dbReference type="Gene3D" id="3.30.160.60">
    <property type="entry name" value="Classic Zinc Finger"/>
    <property type="match status" value="5"/>
</dbReference>
<dbReference type="PANTHER" id="PTHR24379">
    <property type="entry name" value="KRAB AND ZINC FINGER DOMAIN-CONTAINING"/>
    <property type="match status" value="1"/>
</dbReference>
<feature type="domain" description="C2H2-type" evidence="6">
    <location>
        <begin position="478"/>
        <end position="505"/>
    </location>
</feature>
<keyword evidence="2" id="KW-0677">Repeat</keyword>
<dbReference type="Proteomes" id="UP000069940">
    <property type="component" value="Unassembled WGS sequence"/>
</dbReference>
<evidence type="ECO:0000256" key="2">
    <source>
        <dbReference type="ARBA" id="ARBA00022737"/>
    </source>
</evidence>
<feature type="domain" description="C2H2-type" evidence="6">
    <location>
        <begin position="127"/>
        <end position="154"/>
    </location>
</feature>
<keyword evidence="8" id="KW-1185">Reference proteome</keyword>
<dbReference type="RefSeq" id="XP_062705140.1">
    <property type="nucleotide sequence ID" value="XM_062849156.1"/>
</dbReference>
<accession>A0ABM1Z4L6</accession>
<keyword evidence="1" id="KW-0479">Metal-binding</keyword>
<dbReference type="PROSITE" id="PS50157">
    <property type="entry name" value="ZINC_FINGER_C2H2_2"/>
    <property type="match status" value="7"/>
</dbReference>
<dbReference type="GeneID" id="109429842"/>
<sequence length="634" mass="74302">MDLMMRPEDELFDEIIEQEQFSADEESECDGSFEQLAEKVEIVTVDGEAILEVPEYQEESMDDDLITVSEHMSDVALEITDDYVHDKEDDESQAESLRQMNVIMPPEEMIVEREDYENFQIIVCAGFACCNCKAHFSSEEDLNTHCCKHDLSKKPPNGINCSFCYKKFPRLSFKVRHDAQRSMPKMYLCKLCDYVCHDRAVLNHHMEVASTHKKPMIGFDEVNEVFEKLSVDGHLCCECFSIFRDTSQLEKHYKDAHHINRPDTGLEALKMGNFWCTNCHQVFKHSHRYQSHLERSKVKSIYRCLKVDCTYRTGSIIFARLHLTSRDHKVSGITSDDTFSVNQSRTLEKHRCCFRKCLKIFESRTSLLAHVDQAHQVKLLENELRRKSSTHVCSICSRNFESRRALKRHQSVKMEINVCEHCGLSVPSAIQLRSHVQQVHSNDQIQKKFKCDECSCSFVTEANLQRHKRRGHDKPTDNVCSICGKQFMTKTGLWYHWRMHNKSETFECAPCKNAGRRYEFRDAKTLRRHYKISEMHNAERKHKCTYEGCTNTYIHKPDLQRHEQTVHRGDRPFLCKTCGKGFVRNRDLRLHERHHTGAKLFSCEDCSAGFDIFMEYKRHCSEKHDRKLIMKYAK</sequence>
<dbReference type="EnsemblMetazoa" id="AALFPA23_015040.R21803">
    <property type="protein sequence ID" value="AALFPA23_015040.P21803"/>
    <property type="gene ID" value="AALFPA23_015040"/>
</dbReference>
<dbReference type="SUPFAM" id="SSF57667">
    <property type="entry name" value="beta-beta-alpha zinc fingers"/>
    <property type="match status" value="4"/>
</dbReference>
<keyword evidence="3 5" id="KW-0863">Zinc-finger</keyword>
<evidence type="ECO:0000259" key="6">
    <source>
        <dbReference type="PROSITE" id="PS50157"/>
    </source>
</evidence>
<feature type="domain" description="C2H2-type" evidence="6">
    <location>
        <begin position="542"/>
        <end position="572"/>
    </location>
</feature>
<evidence type="ECO:0000256" key="3">
    <source>
        <dbReference type="ARBA" id="ARBA00022771"/>
    </source>
</evidence>
<evidence type="ECO:0000313" key="8">
    <source>
        <dbReference type="Proteomes" id="UP000069940"/>
    </source>
</evidence>
<reference evidence="7" key="2">
    <citation type="submission" date="2025-05" db="UniProtKB">
        <authorList>
            <consortium name="EnsemblMetazoa"/>
        </authorList>
    </citation>
    <scope>IDENTIFICATION</scope>
    <source>
        <strain evidence="7">Foshan</strain>
    </source>
</reference>
<feature type="domain" description="C2H2-type" evidence="6">
    <location>
        <begin position="573"/>
        <end position="600"/>
    </location>
</feature>
<proteinExistence type="predicted"/>
<evidence type="ECO:0000256" key="5">
    <source>
        <dbReference type="PROSITE-ProRule" id="PRU00042"/>
    </source>
</evidence>
<dbReference type="InterPro" id="IPR036236">
    <property type="entry name" value="Znf_C2H2_sf"/>
</dbReference>
<dbReference type="InterPro" id="IPR013087">
    <property type="entry name" value="Znf_C2H2_type"/>
</dbReference>
<dbReference type="PROSITE" id="PS00028">
    <property type="entry name" value="ZINC_FINGER_C2H2_1"/>
    <property type="match status" value="7"/>
</dbReference>
<dbReference type="SMART" id="SM00355">
    <property type="entry name" value="ZnF_C2H2"/>
    <property type="match status" value="13"/>
</dbReference>
<dbReference type="PANTHER" id="PTHR24379:SF117">
    <property type="entry name" value="ZINC FINGER PROTEIN WECKLE"/>
    <property type="match status" value="1"/>
</dbReference>
<feature type="domain" description="C2H2-type" evidence="6">
    <location>
        <begin position="417"/>
        <end position="445"/>
    </location>
</feature>
<evidence type="ECO:0000256" key="1">
    <source>
        <dbReference type="ARBA" id="ARBA00022723"/>
    </source>
</evidence>
<dbReference type="Pfam" id="PF00096">
    <property type="entry name" value="zf-C2H2"/>
    <property type="match status" value="4"/>
</dbReference>
<feature type="domain" description="C2H2-type" evidence="6">
    <location>
        <begin position="449"/>
        <end position="477"/>
    </location>
</feature>
<evidence type="ECO:0000256" key="4">
    <source>
        <dbReference type="ARBA" id="ARBA00022833"/>
    </source>
</evidence>
<organism evidence="7 8">
    <name type="scientific">Aedes albopictus</name>
    <name type="common">Asian tiger mosquito</name>
    <name type="synonym">Stegomyia albopicta</name>
    <dbReference type="NCBI Taxonomy" id="7160"/>
    <lineage>
        <taxon>Eukaryota</taxon>
        <taxon>Metazoa</taxon>
        <taxon>Ecdysozoa</taxon>
        <taxon>Arthropoda</taxon>
        <taxon>Hexapoda</taxon>
        <taxon>Insecta</taxon>
        <taxon>Pterygota</taxon>
        <taxon>Neoptera</taxon>
        <taxon>Endopterygota</taxon>
        <taxon>Diptera</taxon>
        <taxon>Nematocera</taxon>
        <taxon>Culicoidea</taxon>
        <taxon>Culicidae</taxon>
        <taxon>Culicinae</taxon>
        <taxon>Aedini</taxon>
        <taxon>Aedes</taxon>
        <taxon>Stegomyia</taxon>
    </lineage>
</organism>
<feature type="domain" description="C2H2-type" evidence="6">
    <location>
        <begin position="234"/>
        <end position="262"/>
    </location>
</feature>